<dbReference type="Proteomes" id="UP000659654">
    <property type="component" value="Unassembled WGS sequence"/>
</dbReference>
<evidence type="ECO:0000256" key="1">
    <source>
        <dbReference type="ARBA" id="ARBA00004141"/>
    </source>
</evidence>
<evidence type="ECO:0000256" key="2">
    <source>
        <dbReference type="ARBA" id="ARBA00006375"/>
    </source>
</evidence>
<dbReference type="InterPro" id="IPR012338">
    <property type="entry name" value="Beta-lactam/transpept-like"/>
</dbReference>
<dbReference type="Pfam" id="PF00153">
    <property type="entry name" value="Mito_carr"/>
    <property type="match status" value="3"/>
</dbReference>
<evidence type="ECO:0000259" key="7">
    <source>
        <dbReference type="Pfam" id="PF00144"/>
    </source>
</evidence>
<evidence type="ECO:0000256" key="4">
    <source>
        <dbReference type="ARBA" id="ARBA00023136"/>
    </source>
</evidence>
<feature type="repeat" description="Solcar" evidence="5">
    <location>
        <begin position="248"/>
        <end position="335"/>
    </location>
</feature>
<dbReference type="InterPro" id="IPR049511">
    <property type="entry name" value="PGH-like_rpt"/>
</dbReference>
<comment type="caution">
    <text evidence="8">The sequence shown here is derived from an EMBL/GenBank/DDBJ whole genome shotgun (WGS) entry which is preliminary data.</text>
</comment>
<sequence>MIILKLRLNTKIIVWHSVASKIFIKNCKIDRVVDSGGSCGIYGLEGLMDNKQTSGHHLANVDFYCGWCAGCVETIILFPQSKLIFRQQLLGLAVKDAVTQLKTEGMGLLYRGLLPPLIMRTSTRSIMFGMFDKYKTMLNAQDRPGIASSLTRRHALAAFLAGATEATLCPLERVQVLLQTHAYNHHFRNTQDAFRYVYGFGIHEFYRGLSIIIFRNGLSNSLFFTLREPLRRSFIEELNLHNCTSSAATILANFVSGAILGATISTIFFPVNVVKHRLQSELGTTFQSPFRIFKIVWKERNYSVKELFRGVQLNFTRSLIAWGITNSSSRGVNLMKDAMWRSFVLLASFLLIVESQTPPSPWAQSQALKQQTASIGADHACFPSGPTPPHMAPIATPASMPPPTPFVHSPQAIPGSPIEFPLLNEQTAPSGQVRHSDQGQTREPTPSTVYRRAETSLTQLPLQPGPSFTGDLQIAHPPSPHERDWVLAAGNETAIDNVLAISLMYGGRLASMGFFYRGTDIFYYAIMHKYSGPVFLKPNPYTYTELMRVARENEEVELGLTQLCGQDNGQGKVTFSTYWERIPGISFKIWFPGTREAEIQRVRFESEGYRLTSLCGYSVRNRAQYVGVWSKPTLSNTPYEAYYGLTMTECLEKDKALKAKGYIAIQFRVFNNGNDVLCAAIWEYQPKKWHTIEWGTDLQAIHKKVMQYSNPPARTRLPRQVSHYIDPEQKVTYVVLWSDLHSFRYTNPPEIWTNKSRIPTTYLPGTTDLLKPEQLDFIVKRVEHFMRDLDIPGLSVAISKNERLKFAAGFGYSNIRRQELVTPMHQFRVGSVSKPITAAAILSLVDQGRLRLDQKVFGPDSLFGSEFERKKPYGRFVTDLTVRNLLEHTSGKTPIASQNFNFPFLGGWNNLENDPAWIEPRKSTAELIGMVLESQQLVFKPGKTWIYSNFGYQLLGHIIERISGMSYEEFVKKYVWDRVGVEEIQIARPTIAEKSRREVLYYMSGNRVGFNPYEMPPPERTGPWGGWIASPIELLKMMSHLDGFSYRADLLSPWALKEWVKPSAASNGTYGLGWSINVMGFNGWQHDGRMPGSASMLVRLDNGLEMAVVVNKEYSERDFFHELGYILHHIGQNCEWWSRPDVDLFSMNSLGV</sequence>
<evidence type="ECO:0000256" key="3">
    <source>
        <dbReference type="ARBA" id="ARBA00022692"/>
    </source>
</evidence>
<dbReference type="PANTHER" id="PTHR46825:SF13">
    <property type="entry name" value="BETA-LACTAMASE-RELATED DOMAIN-CONTAINING PROTEIN"/>
    <property type="match status" value="1"/>
</dbReference>
<keyword evidence="4 5" id="KW-0472">Membrane</keyword>
<feature type="compositionally biased region" description="Polar residues" evidence="6">
    <location>
        <begin position="438"/>
        <end position="447"/>
    </location>
</feature>
<dbReference type="InterPro" id="IPR050491">
    <property type="entry name" value="AmpC-like"/>
</dbReference>
<dbReference type="SUPFAM" id="SSF103506">
    <property type="entry name" value="Mitochondrial carrier"/>
    <property type="match status" value="1"/>
</dbReference>
<protein>
    <submittedName>
        <fullName evidence="8">(pine wood nematode) hypothetical protein</fullName>
    </submittedName>
</protein>
<dbReference type="InterPro" id="IPR001466">
    <property type="entry name" value="Beta-lactam-related"/>
</dbReference>
<evidence type="ECO:0000256" key="5">
    <source>
        <dbReference type="PROSITE-ProRule" id="PRU00282"/>
    </source>
</evidence>
<dbReference type="OrthoDB" id="5946976at2759"/>
<dbReference type="EMBL" id="CAJFCV020000006">
    <property type="protein sequence ID" value="CAG9129763.1"/>
    <property type="molecule type" value="Genomic_DNA"/>
</dbReference>
<comment type="similarity">
    <text evidence="2">Belongs to the mitochondrial carrier (TC 2.A.29) family.</text>
</comment>
<proteinExistence type="inferred from homology"/>
<dbReference type="InterPro" id="IPR023395">
    <property type="entry name" value="MCP_dom_sf"/>
</dbReference>
<dbReference type="PANTHER" id="PTHR46825">
    <property type="entry name" value="D-ALANYL-D-ALANINE-CARBOXYPEPTIDASE/ENDOPEPTIDASE AMPH"/>
    <property type="match status" value="1"/>
</dbReference>
<organism evidence="8 9">
    <name type="scientific">Bursaphelenchus xylophilus</name>
    <name type="common">Pinewood nematode worm</name>
    <name type="synonym">Aphelenchoides xylophilus</name>
    <dbReference type="NCBI Taxonomy" id="6326"/>
    <lineage>
        <taxon>Eukaryota</taxon>
        <taxon>Metazoa</taxon>
        <taxon>Ecdysozoa</taxon>
        <taxon>Nematoda</taxon>
        <taxon>Chromadorea</taxon>
        <taxon>Rhabditida</taxon>
        <taxon>Tylenchina</taxon>
        <taxon>Tylenchomorpha</taxon>
        <taxon>Aphelenchoidea</taxon>
        <taxon>Aphelenchoididae</taxon>
        <taxon>Bursaphelenchus</taxon>
    </lineage>
</organism>
<feature type="repeat" description="Solcar" evidence="5">
    <location>
        <begin position="153"/>
        <end position="233"/>
    </location>
</feature>
<dbReference type="Proteomes" id="UP000582659">
    <property type="component" value="Unassembled WGS sequence"/>
</dbReference>
<dbReference type="InterPro" id="IPR023650">
    <property type="entry name" value="Beta-lactam_class-A_AS"/>
</dbReference>
<keyword evidence="3 5" id="KW-0812">Transmembrane</keyword>
<dbReference type="SUPFAM" id="SSF56601">
    <property type="entry name" value="beta-lactamase/transpeptidase-like"/>
    <property type="match status" value="1"/>
</dbReference>
<gene>
    <name evidence="8" type="ORF">BXYJ_LOCUS14257</name>
</gene>
<name>A0A7I8X0P4_BURXY</name>
<dbReference type="Pfam" id="PF17660">
    <property type="entry name" value="BTRD1"/>
    <property type="match status" value="2"/>
</dbReference>
<reference evidence="8" key="1">
    <citation type="submission" date="2020-09" db="EMBL/GenBank/DDBJ databases">
        <authorList>
            <person name="Kikuchi T."/>
        </authorList>
    </citation>
    <scope>NUCLEOTIDE SEQUENCE</scope>
    <source>
        <strain evidence="8">Ka4C1</strain>
    </source>
</reference>
<comment type="subcellular location">
    <subcellularLocation>
        <location evidence="1">Membrane</location>
        <topology evidence="1">Multi-pass membrane protein</topology>
    </subcellularLocation>
</comment>
<evidence type="ECO:0000313" key="9">
    <source>
        <dbReference type="Proteomes" id="UP000659654"/>
    </source>
</evidence>
<keyword evidence="9" id="KW-1185">Reference proteome</keyword>
<dbReference type="GO" id="GO:0016020">
    <property type="term" value="C:membrane"/>
    <property type="evidence" value="ECO:0007669"/>
    <property type="project" value="UniProtKB-SubCell"/>
</dbReference>
<dbReference type="Gene3D" id="3.40.710.10">
    <property type="entry name" value="DD-peptidase/beta-lactamase superfamily"/>
    <property type="match status" value="1"/>
</dbReference>
<dbReference type="AlphaFoldDB" id="A0A7I8X0P4"/>
<dbReference type="SMR" id="A0A7I8X0P4"/>
<feature type="domain" description="Beta-lactamase-related" evidence="7">
    <location>
        <begin position="780"/>
        <end position="1125"/>
    </location>
</feature>
<accession>A0A7I8X0P4</accession>
<feature type="repeat" description="Solcar" evidence="5">
    <location>
        <begin position="57"/>
        <end position="137"/>
    </location>
</feature>
<dbReference type="Gene3D" id="1.50.40.10">
    <property type="entry name" value="Mitochondrial carrier domain"/>
    <property type="match status" value="1"/>
</dbReference>
<dbReference type="PROSITE" id="PS50920">
    <property type="entry name" value="SOLCAR"/>
    <property type="match status" value="3"/>
</dbReference>
<dbReference type="Pfam" id="PF00144">
    <property type="entry name" value="Beta-lactamase"/>
    <property type="match status" value="1"/>
</dbReference>
<evidence type="ECO:0000313" key="8">
    <source>
        <dbReference type="EMBL" id="CAD5234166.1"/>
    </source>
</evidence>
<evidence type="ECO:0000256" key="6">
    <source>
        <dbReference type="SAM" id="MobiDB-lite"/>
    </source>
</evidence>
<dbReference type="PROSITE" id="PS00146">
    <property type="entry name" value="BETA_LACTAMASE_A"/>
    <property type="match status" value="1"/>
</dbReference>
<dbReference type="EMBL" id="CAJFDI010000006">
    <property type="protein sequence ID" value="CAD5234166.1"/>
    <property type="molecule type" value="Genomic_DNA"/>
</dbReference>
<dbReference type="InterPro" id="IPR018108">
    <property type="entry name" value="MCP_transmembrane"/>
</dbReference>
<feature type="region of interest" description="Disordered" evidence="6">
    <location>
        <begin position="428"/>
        <end position="447"/>
    </location>
</feature>